<evidence type="ECO:0000256" key="6">
    <source>
        <dbReference type="ARBA" id="ARBA00022741"/>
    </source>
</evidence>
<name>A0AAW2ZF87_9EUKA</name>
<dbReference type="Pfam" id="PF01687">
    <property type="entry name" value="Flavokinase"/>
    <property type="match status" value="1"/>
</dbReference>
<evidence type="ECO:0000256" key="1">
    <source>
        <dbReference type="ARBA" id="ARBA00005201"/>
    </source>
</evidence>
<feature type="compositionally biased region" description="Basic and acidic residues" evidence="8">
    <location>
        <begin position="139"/>
        <end position="154"/>
    </location>
</feature>
<dbReference type="FunFam" id="2.40.30.30:FF:000005">
    <property type="entry name" value="Haloacid dehalogenase-like hydrolase domain-containing protein 1A"/>
    <property type="match status" value="1"/>
</dbReference>
<sequence>MRVQVDLTRKIRNSFPLASPVRIVGQVIKGYGRGSKLLGMPTANLPADDYKEELQGMEMGVYIGYANVDGGPIYKTVLGIGDNPQFKNKTKTIEPYLLHEFPEDFYGSELRLVIVGFTRPYLSFSSIQELKDTMHNDVKTGRETLDDPEYEKYSNDPFLLKSE</sequence>
<organism evidence="10 11">
    <name type="scientific">Acrasis kona</name>
    <dbReference type="NCBI Taxonomy" id="1008807"/>
    <lineage>
        <taxon>Eukaryota</taxon>
        <taxon>Discoba</taxon>
        <taxon>Heterolobosea</taxon>
        <taxon>Tetramitia</taxon>
        <taxon>Eutetramitia</taxon>
        <taxon>Acrasidae</taxon>
        <taxon>Acrasis</taxon>
    </lineage>
</organism>
<evidence type="ECO:0000256" key="5">
    <source>
        <dbReference type="ARBA" id="ARBA00022679"/>
    </source>
</evidence>
<feature type="region of interest" description="Disordered" evidence="8">
    <location>
        <begin position="139"/>
        <end position="163"/>
    </location>
</feature>
<keyword evidence="6" id="KW-0547">Nucleotide-binding</keyword>
<dbReference type="GO" id="GO:0005524">
    <property type="term" value="F:ATP binding"/>
    <property type="evidence" value="ECO:0007669"/>
    <property type="project" value="UniProtKB-KW"/>
</dbReference>
<dbReference type="Proteomes" id="UP001431209">
    <property type="component" value="Unassembled WGS sequence"/>
</dbReference>
<evidence type="ECO:0000256" key="3">
    <source>
        <dbReference type="ARBA" id="ARBA00022630"/>
    </source>
</evidence>
<dbReference type="EMBL" id="JAOPGA020001346">
    <property type="protein sequence ID" value="KAL0487470.1"/>
    <property type="molecule type" value="Genomic_DNA"/>
</dbReference>
<dbReference type="GO" id="GO:0008531">
    <property type="term" value="F:riboflavin kinase activity"/>
    <property type="evidence" value="ECO:0007669"/>
    <property type="project" value="UniProtKB-EC"/>
</dbReference>
<dbReference type="GO" id="GO:0009231">
    <property type="term" value="P:riboflavin biosynthetic process"/>
    <property type="evidence" value="ECO:0007669"/>
    <property type="project" value="InterPro"/>
</dbReference>
<evidence type="ECO:0000256" key="7">
    <source>
        <dbReference type="ARBA" id="ARBA00022840"/>
    </source>
</evidence>
<dbReference type="InterPro" id="IPR023468">
    <property type="entry name" value="Riboflavin_kinase"/>
</dbReference>
<comment type="caution">
    <text evidence="10">The sequence shown here is derived from an EMBL/GenBank/DDBJ whole genome shotgun (WGS) entry which is preliminary data.</text>
</comment>
<dbReference type="InterPro" id="IPR015865">
    <property type="entry name" value="Riboflavin_kinase_bac/euk"/>
</dbReference>
<evidence type="ECO:0000256" key="2">
    <source>
        <dbReference type="ARBA" id="ARBA00012105"/>
    </source>
</evidence>
<gene>
    <name evidence="10" type="ORF">AKO1_004192</name>
</gene>
<accession>A0AAW2ZF87</accession>
<dbReference type="PANTHER" id="PTHR22749:SF6">
    <property type="entry name" value="RIBOFLAVIN KINASE"/>
    <property type="match status" value="1"/>
</dbReference>
<dbReference type="PANTHER" id="PTHR22749">
    <property type="entry name" value="RIBOFLAVIN KINASE/FMN ADENYLYLTRANSFERASE"/>
    <property type="match status" value="1"/>
</dbReference>
<dbReference type="AlphaFoldDB" id="A0AAW2ZF87"/>
<feature type="domain" description="Riboflavin kinase" evidence="9">
    <location>
        <begin position="16"/>
        <end position="146"/>
    </location>
</feature>
<keyword evidence="10" id="KW-0418">Kinase</keyword>
<evidence type="ECO:0000259" key="9">
    <source>
        <dbReference type="SMART" id="SM00904"/>
    </source>
</evidence>
<keyword evidence="7" id="KW-0067">ATP-binding</keyword>
<feature type="non-terminal residue" evidence="10">
    <location>
        <position position="163"/>
    </location>
</feature>
<keyword evidence="11" id="KW-1185">Reference proteome</keyword>
<evidence type="ECO:0000256" key="4">
    <source>
        <dbReference type="ARBA" id="ARBA00022643"/>
    </source>
</evidence>
<keyword evidence="5" id="KW-0808">Transferase</keyword>
<keyword evidence="3" id="KW-0285">Flavoprotein</keyword>
<dbReference type="SMART" id="SM00904">
    <property type="entry name" value="Flavokinase"/>
    <property type="match status" value="1"/>
</dbReference>
<evidence type="ECO:0000313" key="10">
    <source>
        <dbReference type="EMBL" id="KAL0487470.1"/>
    </source>
</evidence>
<reference evidence="10 11" key="1">
    <citation type="submission" date="2024-03" db="EMBL/GenBank/DDBJ databases">
        <title>The Acrasis kona genome and developmental transcriptomes reveal deep origins of eukaryotic multicellular pathways.</title>
        <authorList>
            <person name="Sheikh S."/>
            <person name="Fu C.-J."/>
            <person name="Brown M.W."/>
            <person name="Baldauf S.L."/>
        </authorList>
    </citation>
    <scope>NUCLEOTIDE SEQUENCE [LARGE SCALE GENOMIC DNA]</scope>
    <source>
        <strain evidence="10 11">ATCC MYA-3509</strain>
    </source>
</reference>
<keyword evidence="4" id="KW-0288">FMN</keyword>
<dbReference type="EC" id="2.7.1.26" evidence="2"/>
<evidence type="ECO:0000313" key="11">
    <source>
        <dbReference type="Proteomes" id="UP001431209"/>
    </source>
</evidence>
<dbReference type="InterPro" id="IPR023465">
    <property type="entry name" value="Riboflavin_kinase_dom_sf"/>
</dbReference>
<comment type="pathway">
    <text evidence="1">Cofactor biosynthesis; FMN biosynthesis; FMN from riboflavin (ATP route): step 1/1.</text>
</comment>
<proteinExistence type="predicted"/>
<dbReference type="GO" id="GO:0009398">
    <property type="term" value="P:FMN biosynthetic process"/>
    <property type="evidence" value="ECO:0007669"/>
    <property type="project" value="TreeGrafter"/>
</dbReference>
<evidence type="ECO:0000256" key="8">
    <source>
        <dbReference type="SAM" id="MobiDB-lite"/>
    </source>
</evidence>
<protein>
    <recommendedName>
        <fullName evidence="2">riboflavin kinase</fullName>
        <ecNumber evidence="2">2.7.1.26</ecNumber>
    </recommendedName>
</protein>
<dbReference type="Gene3D" id="2.40.30.30">
    <property type="entry name" value="Riboflavin kinase-like"/>
    <property type="match status" value="1"/>
</dbReference>
<dbReference type="SUPFAM" id="SSF82114">
    <property type="entry name" value="Riboflavin kinase-like"/>
    <property type="match status" value="1"/>
</dbReference>